<comment type="similarity">
    <text evidence="4">In the C-terminal section; belongs to the pectinesterase family.</text>
</comment>
<evidence type="ECO:0000313" key="11">
    <source>
        <dbReference type="Proteomes" id="UP000694853"/>
    </source>
</evidence>
<dbReference type="GO" id="GO:0045490">
    <property type="term" value="P:pectin catabolic process"/>
    <property type="evidence" value="ECO:0007669"/>
    <property type="project" value="UniProtKB-UniRule"/>
</dbReference>
<evidence type="ECO:0000256" key="5">
    <source>
        <dbReference type="ARBA" id="ARBA00022512"/>
    </source>
</evidence>
<dbReference type="SMART" id="SM00856">
    <property type="entry name" value="PMEI"/>
    <property type="match status" value="1"/>
</dbReference>
<dbReference type="PROSITE" id="PS00800">
    <property type="entry name" value="PECTINESTERASE_1"/>
    <property type="match status" value="1"/>
</dbReference>
<name>A0A8B8K3R9_ABRPR</name>
<dbReference type="EC" id="3.1.1.11" evidence="9"/>
<evidence type="ECO:0000259" key="10">
    <source>
        <dbReference type="SMART" id="SM00856"/>
    </source>
</evidence>
<keyword evidence="5 9" id="KW-0134">Cell wall</keyword>
<evidence type="ECO:0000313" key="12">
    <source>
        <dbReference type="RefSeq" id="XP_027338375.1"/>
    </source>
</evidence>
<keyword evidence="7 9" id="KW-0063">Aspartyl esterase</keyword>
<evidence type="ECO:0000256" key="4">
    <source>
        <dbReference type="ARBA" id="ARBA00007786"/>
    </source>
</evidence>
<comment type="catalytic activity">
    <reaction evidence="9">
        <text>[(1-&gt;4)-alpha-D-galacturonosyl methyl ester](n) + n H2O = [(1-&gt;4)-alpha-D-galacturonosyl](n) + n methanol + n H(+)</text>
        <dbReference type="Rhea" id="RHEA:22380"/>
        <dbReference type="Rhea" id="RHEA-COMP:14570"/>
        <dbReference type="Rhea" id="RHEA-COMP:14573"/>
        <dbReference type="ChEBI" id="CHEBI:15377"/>
        <dbReference type="ChEBI" id="CHEBI:15378"/>
        <dbReference type="ChEBI" id="CHEBI:17790"/>
        <dbReference type="ChEBI" id="CHEBI:140522"/>
        <dbReference type="ChEBI" id="CHEBI:140523"/>
        <dbReference type="EC" id="3.1.1.11"/>
    </reaction>
</comment>
<reference evidence="11" key="1">
    <citation type="journal article" date="2019" name="Toxins">
        <title>Detection of Abrin-Like and Prepropulchellin-Like Toxin Genes and Transcripts Using Whole Genome Sequencing and Full-Length Transcript Sequencing of Abrus precatorius.</title>
        <authorList>
            <person name="Hovde B.T."/>
            <person name="Daligault H.E."/>
            <person name="Hanschen E.R."/>
            <person name="Kunde Y.A."/>
            <person name="Johnson M.B."/>
            <person name="Starkenburg S.R."/>
            <person name="Johnson S.L."/>
        </authorList>
    </citation>
    <scope>NUCLEOTIDE SEQUENCE [LARGE SCALE GENOMIC DNA]</scope>
</reference>
<dbReference type="InterPro" id="IPR012334">
    <property type="entry name" value="Pectin_lyas_fold"/>
</dbReference>
<protein>
    <recommendedName>
        <fullName evidence="9">Pectinesterase</fullName>
        <ecNumber evidence="9">3.1.1.11</ecNumber>
    </recommendedName>
</protein>
<keyword evidence="9" id="KW-0732">Signal</keyword>
<dbReference type="SUPFAM" id="SSF51126">
    <property type="entry name" value="Pectin lyase-like"/>
    <property type="match status" value="1"/>
</dbReference>
<dbReference type="Pfam" id="PF04043">
    <property type="entry name" value="PMEI"/>
    <property type="match status" value="1"/>
</dbReference>
<dbReference type="InterPro" id="IPR033131">
    <property type="entry name" value="Pectinesterase_Asp_AS"/>
</dbReference>
<evidence type="ECO:0000256" key="9">
    <source>
        <dbReference type="RuleBase" id="RU000589"/>
    </source>
</evidence>
<dbReference type="InterPro" id="IPR018040">
    <property type="entry name" value="Pectinesterase_Tyr_AS"/>
</dbReference>
<evidence type="ECO:0000256" key="1">
    <source>
        <dbReference type="ARBA" id="ARBA00004191"/>
    </source>
</evidence>
<feature type="active site" evidence="8">
    <location>
        <position position="339"/>
    </location>
</feature>
<comment type="subcellular location">
    <subcellularLocation>
        <location evidence="1 9">Secreted</location>
        <location evidence="1 9">Cell wall</location>
    </subcellularLocation>
</comment>
<dbReference type="SUPFAM" id="SSF101148">
    <property type="entry name" value="Plant invertase/pectin methylesterase inhibitor"/>
    <property type="match status" value="1"/>
</dbReference>
<keyword evidence="11" id="KW-1185">Reference proteome</keyword>
<keyword evidence="6 9" id="KW-0378">Hydrolase</keyword>
<dbReference type="InterPro" id="IPR011050">
    <property type="entry name" value="Pectin_lyase_fold/virulence"/>
</dbReference>
<dbReference type="Proteomes" id="UP000694853">
    <property type="component" value="Unplaced"/>
</dbReference>
<sequence>MSTPTFVFSFLLVSLCTPFVHSGFECLRVSPSQFLHSARTVVGVLQDVNSTLLSELTNVNNNVHNFRLSDAISACLDLLDLSADQLSWSISAIENPQGKHNGTGNLSNDLSTWLNAALANTDTCMDGFEDTNWNVKGLISTRIDHLNSMVQNLLNQMHPASSHFTNRGQFPSWVESWDKKLLFTNGVSWDAVVATDGSGNYSKVMDAVHAASDYSMRRYVIYVKRGVYVENVNIGKKKWNIVLMGEGMDVTVITGNLSYSKNLTTYRTATFAVNGRGFIARDISFRNTAGPERGQAVALRSDSDLSVFYRCGIFGYQDSLYAHGLRQFYRECKITGTVDFIFGYATAVFQSCQILVKKGLTKQKNTITAQGKRNSTDPSGFSIQFCNISADDDLLPAVNSTLTYLGRPWKPYSRTIFMQSYISEVLSSKGWLEWNGSAYLDTLYYAEYNNYGPGAFLNDRVKWPGYHVINDSSLVSNFTVTQLILGDLWLPSTGVRFIPGFGN</sequence>
<dbReference type="AlphaFoldDB" id="A0A8B8K3R9"/>
<dbReference type="GO" id="GO:0042545">
    <property type="term" value="P:cell wall modification"/>
    <property type="evidence" value="ECO:0007669"/>
    <property type="project" value="UniProtKB-UniRule"/>
</dbReference>
<evidence type="ECO:0000256" key="8">
    <source>
        <dbReference type="PROSITE-ProRule" id="PRU10040"/>
    </source>
</evidence>
<comment type="function">
    <text evidence="9">Acts in the modification of cell walls via demethylesterification of cell wall pectin.</text>
</comment>
<dbReference type="GO" id="GO:0030599">
    <property type="term" value="F:pectinesterase activity"/>
    <property type="evidence" value="ECO:0007669"/>
    <property type="project" value="UniProtKB-UniRule"/>
</dbReference>
<dbReference type="FunFam" id="2.160.20.10:FF:000001">
    <property type="entry name" value="Pectinesterase"/>
    <property type="match status" value="1"/>
</dbReference>
<keyword evidence="9" id="KW-0961">Cell wall biogenesis/degradation</keyword>
<dbReference type="Pfam" id="PF01095">
    <property type="entry name" value="Pectinesterase"/>
    <property type="match status" value="1"/>
</dbReference>
<dbReference type="InterPro" id="IPR000070">
    <property type="entry name" value="Pectinesterase_cat"/>
</dbReference>
<dbReference type="OrthoDB" id="2019149at2759"/>
<reference evidence="12" key="2">
    <citation type="submission" date="2025-08" db="UniProtKB">
        <authorList>
            <consortium name="RefSeq"/>
        </authorList>
    </citation>
    <scope>IDENTIFICATION</scope>
    <source>
        <tissue evidence="12">Young leaves</tissue>
    </source>
</reference>
<keyword evidence="9" id="KW-0964">Secreted</keyword>
<feature type="domain" description="Pectinesterase inhibitor" evidence="10">
    <location>
        <begin position="30"/>
        <end position="156"/>
    </location>
</feature>
<dbReference type="Gene3D" id="2.160.20.10">
    <property type="entry name" value="Single-stranded right-handed beta-helix, Pectin lyase-like"/>
    <property type="match status" value="1"/>
</dbReference>
<dbReference type="GO" id="GO:0004857">
    <property type="term" value="F:enzyme inhibitor activity"/>
    <property type="evidence" value="ECO:0007669"/>
    <property type="project" value="InterPro"/>
</dbReference>
<dbReference type="InterPro" id="IPR035513">
    <property type="entry name" value="Invertase/methylesterase_inhib"/>
</dbReference>
<dbReference type="KEGG" id="aprc:113852346"/>
<proteinExistence type="inferred from homology"/>
<comment type="pathway">
    <text evidence="2 9">Glycan metabolism; pectin degradation; 2-dehydro-3-deoxy-D-gluconate from pectin: step 1/5.</text>
</comment>
<organism evidence="11 12">
    <name type="scientific">Abrus precatorius</name>
    <name type="common">Indian licorice</name>
    <name type="synonym">Glycine abrus</name>
    <dbReference type="NCBI Taxonomy" id="3816"/>
    <lineage>
        <taxon>Eukaryota</taxon>
        <taxon>Viridiplantae</taxon>
        <taxon>Streptophyta</taxon>
        <taxon>Embryophyta</taxon>
        <taxon>Tracheophyta</taxon>
        <taxon>Spermatophyta</taxon>
        <taxon>Magnoliopsida</taxon>
        <taxon>eudicotyledons</taxon>
        <taxon>Gunneridae</taxon>
        <taxon>Pentapetalae</taxon>
        <taxon>rosids</taxon>
        <taxon>fabids</taxon>
        <taxon>Fabales</taxon>
        <taxon>Fabaceae</taxon>
        <taxon>Papilionoideae</taxon>
        <taxon>50 kb inversion clade</taxon>
        <taxon>NPAAA clade</taxon>
        <taxon>indigoferoid/millettioid clade</taxon>
        <taxon>Abreae</taxon>
        <taxon>Abrus</taxon>
    </lineage>
</organism>
<dbReference type="CDD" id="cd15799">
    <property type="entry name" value="PMEI-like_4"/>
    <property type="match status" value="1"/>
</dbReference>
<evidence type="ECO:0000256" key="6">
    <source>
        <dbReference type="ARBA" id="ARBA00022801"/>
    </source>
</evidence>
<dbReference type="UniPathway" id="UPA00545">
    <property type="reaction ID" value="UER00823"/>
</dbReference>
<feature type="signal peptide" evidence="9">
    <location>
        <begin position="1"/>
        <end position="22"/>
    </location>
</feature>
<evidence type="ECO:0000256" key="2">
    <source>
        <dbReference type="ARBA" id="ARBA00005184"/>
    </source>
</evidence>
<gene>
    <name evidence="12" type="primary">LOC113852346</name>
</gene>
<dbReference type="RefSeq" id="XP_027338375.1">
    <property type="nucleotide sequence ID" value="XM_027482574.1"/>
</dbReference>
<accession>A0A8B8K3R9</accession>
<evidence type="ECO:0000256" key="3">
    <source>
        <dbReference type="ARBA" id="ARBA00006027"/>
    </source>
</evidence>
<dbReference type="PANTHER" id="PTHR31707">
    <property type="entry name" value="PECTINESTERASE"/>
    <property type="match status" value="1"/>
</dbReference>
<feature type="chain" id="PRO_5034766795" description="Pectinesterase" evidence="9">
    <location>
        <begin position="23"/>
        <end position="503"/>
    </location>
</feature>
<dbReference type="GeneID" id="113852346"/>
<comment type="similarity">
    <text evidence="3">In the N-terminal section; belongs to the PMEI family.</text>
</comment>
<evidence type="ECO:0000256" key="7">
    <source>
        <dbReference type="ARBA" id="ARBA00023085"/>
    </source>
</evidence>
<dbReference type="PROSITE" id="PS00503">
    <property type="entry name" value="PECTINESTERASE_2"/>
    <property type="match status" value="1"/>
</dbReference>
<dbReference type="Gene3D" id="1.20.140.40">
    <property type="entry name" value="Invertase/pectin methylesterase inhibitor family protein"/>
    <property type="match status" value="1"/>
</dbReference>
<dbReference type="InterPro" id="IPR006501">
    <property type="entry name" value="Pectinesterase_inhib_dom"/>
</dbReference>